<gene>
    <name evidence="6" type="primary">smrB</name>
    <name evidence="9" type="ORF">CWE25_01460</name>
</gene>
<evidence type="ECO:0000259" key="8">
    <source>
        <dbReference type="PROSITE" id="PS50828"/>
    </source>
</evidence>
<proteinExistence type="inferred from homology"/>
<keyword evidence="3 6" id="KW-0255">Endonuclease</keyword>
<dbReference type="PANTHER" id="PTHR35562:SF1">
    <property type="entry name" value="UPF0115 PROTEIN YFCN"/>
    <property type="match status" value="1"/>
</dbReference>
<keyword evidence="4 6" id="KW-0378">Hydrolase</keyword>
<name>A0A432YBI2_9GAMM</name>
<evidence type="ECO:0000256" key="5">
    <source>
        <dbReference type="ARBA" id="ARBA00022884"/>
    </source>
</evidence>
<keyword evidence="5 6" id="KW-0694">RNA-binding</keyword>
<dbReference type="GO" id="GO:0016787">
    <property type="term" value="F:hydrolase activity"/>
    <property type="evidence" value="ECO:0007669"/>
    <property type="project" value="UniProtKB-KW"/>
</dbReference>
<evidence type="ECO:0000256" key="2">
    <source>
        <dbReference type="ARBA" id="ARBA00022730"/>
    </source>
</evidence>
<protein>
    <recommendedName>
        <fullName evidence="6">Ribosome rescue factor SmrB</fullName>
        <ecNumber evidence="6">3.1.-.-</ecNumber>
    </recommendedName>
</protein>
<comment type="subunit">
    <text evidence="6">Associates with collided ribosomes, but not with correctly translating polysomes.</text>
</comment>
<evidence type="ECO:0000256" key="7">
    <source>
        <dbReference type="SAM" id="MobiDB-lite"/>
    </source>
</evidence>
<organism evidence="9 10">
    <name type="scientific">Idiomarina fontislapidosi</name>
    <dbReference type="NCBI Taxonomy" id="263723"/>
    <lineage>
        <taxon>Bacteria</taxon>
        <taxon>Pseudomonadati</taxon>
        <taxon>Pseudomonadota</taxon>
        <taxon>Gammaproteobacteria</taxon>
        <taxon>Alteromonadales</taxon>
        <taxon>Idiomarinaceae</taxon>
        <taxon>Idiomarina</taxon>
    </lineage>
</organism>
<evidence type="ECO:0000256" key="1">
    <source>
        <dbReference type="ARBA" id="ARBA00022722"/>
    </source>
</evidence>
<dbReference type="InterPro" id="IPR002625">
    <property type="entry name" value="Smr_dom"/>
</dbReference>
<dbReference type="InterPro" id="IPR036063">
    <property type="entry name" value="Smr_dom_sf"/>
</dbReference>
<dbReference type="OrthoDB" id="5795446at2"/>
<dbReference type="InterPro" id="IPR022990">
    <property type="entry name" value="SmrB-like"/>
</dbReference>
<keyword evidence="1 6" id="KW-0540">Nuclease</keyword>
<dbReference type="GO" id="GO:0019843">
    <property type="term" value="F:rRNA binding"/>
    <property type="evidence" value="ECO:0007669"/>
    <property type="project" value="UniProtKB-UniRule"/>
</dbReference>
<dbReference type="PROSITE" id="PS50828">
    <property type="entry name" value="SMR"/>
    <property type="match status" value="1"/>
</dbReference>
<sequence>MASKYKASSKKNNDHDAALDTDERDLFRQAMAGIQPIESDEVAPLSAHEKIKQKRHNRQKQAVKDVQDVVRDTFSDNFEGYLGDDKVAYTAPGESSYLAKQLRRGDYAPEMLLDLHGLTVAQAKHELAAMLAACEKELVQCCSVMHGHGTGILKKQLPHWLIQHPAVRAFHQAPKAFGGDAAVLILLKAPE</sequence>
<dbReference type="Gene3D" id="3.30.1370.110">
    <property type="match status" value="1"/>
</dbReference>
<comment type="similarity">
    <text evidence="6">Belongs to the SmrB family.</text>
</comment>
<dbReference type="RefSeq" id="WP_110572451.1">
    <property type="nucleotide sequence ID" value="NZ_PIPV01000001.1"/>
</dbReference>
<dbReference type="NCBIfam" id="NF003432">
    <property type="entry name" value="PRK04946.1"/>
    <property type="match status" value="1"/>
</dbReference>
<dbReference type="PANTHER" id="PTHR35562">
    <property type="entry name" value="DNA ENDONUCLEASE SMRA-RELATED"/>
    <property type="match status" value="1"/>
</dbReference>
<dbReference type="HAMAP" id="MF_01042">
    <property type="entry name" value="SmrB"/>
    <property type="match status" value="1"/>
</dbReference>
<feature type="region of interest" description="Disordered" evidence="7">
    <location>
        <begin position="1"/>
        <end position="24"/>
    </location>
</feature>
<keyword evidence="2 6" id="KW-0699">rRNA-binding</keyword>
<evidence type="ECO:0000256" key="4">
    <source>
        <dbReference type="ARBA" id="ARBA00022801"/>
    </source>
</evidence>
<dbReference type="EMBL" id="PIPV01000001">
    <property type="protein sequence ID" value="RUO58287.1"/>
    <property type="molecule type" value="Genomic_DNA"/>
</dbReference>
<dbReference type="GO" id="GO:0004521">
    <property type="term" value="F:RNA endonuclease activity"/>
    <property type="evidence" value="ECO:0007669"/>
    <property type="project" value="UniProtKB-UniRule"/>
</dbReference>
<evidence type="ECO:0000256" key="6">
    <source>
        <dbReference type="HAMAP-Rule" id="MF_01042"/>
    </source>
</evidence>
<dbReference type="Proteomes" id="UP000287330">
    <property type="component" value="Unassembled WGS sequence"/>
</dbReference>
<evidence type="ECO:0000313" key="10">
    <source>
        <dbReference type="Proteomes" id="UP000287330"/>
    </source>
</evidence>
<dbReference type="SMART" id="SM00463">
    <property type="entry name" value="SMR"/>
    <property type="match status" value="1"/>
</dbReference>
<accession>A0A432YBI2</accession>
<comment type="caution">
    <text evidence="9">The sequence shown here is derived from an EMBL/GenBank/DDBJ whole genome shotgun (WGS) entry which is preliminary data.</text>
</comment>
<evidence type="ECO:0000256" key="3">
    <source>
        <dbReference type="ARBA" id="ARBA00022759"/>
    </source>
</evidence>
<comment type="function">
    <text evidence="6">Acts as a ribosome collision sensor. Detects stalled/collided disomes (pairs of ribosomes where the leading ribosome is stalled and a second ribosome has collided with it) and endonucleolytically cleaves mRNA at the 5' boundary of the stalled ribosome. Stalled/collided disomes form a new interface (primarily via the 30S subunits) that binds SmrB. Cleaved mRNA becomes available for tmRNA ligation, leading to ribosomal subunit dissociation and rescue of stalled ribosomes.</text>
</comment>
<keyword evidence="10" id="KW-1185">Reference proteome</keyword>
<dbReference type="AlphaFoldDB" id="A0A432YBI2"/>
<dbReference type="Pfam" id="PF01713">
    <property type="entry name" value="Smr"/>
    <property type="match status" value="1"/>
</dbReference>
<evidence type="ECO:0000313" key="9">
    <source>
        <dbReference type="EMBL" id="RUO58287.1"/>
    </source>
</evidence>
<dbReference type="SUPFAM" id="SSF160443">
    <property type="entry name" value="SMR domain-like"/>
    <property type="match status" value="1"/>
</dbReference>
<dbReference type="GO" id="GO:0072344">
    <property type="term" value="P:rescue of stalled ribosome"/>
    <property type="evidence" value="ECO:0007669"/>
    <property type="project" value="UniProtKB-UniRule"/>
</dbReference>
<reference evidence="10" key="1">
    <citation type="journal article" date="2018" name="Front. Microbiol.">
        <title>Genome-Based Analysis Reveals the Taxonomy and Diversity of the Family Idiomarinaceae.</title>
        <authorList>
            <person name="Liu Y."/>
            <person name="Lai Q."/>
            <person name="Shao Z."/>
        </authorList>
    </citation>
    <scope>NUCLEOTIDE SEQUENCE [LARGE SCALE GENOMIC DNA]</scope>
    <source>
        <strain evidence="10">F23</strain>
    </source>
</reference>
<dbReference type="EC" id="3.1.-.-" evidence="6"/>
<feature type="domain" description="Smr" evidence="8">
    <location>
        <begin position="113"/>
        <end position="188"/>
    </location>
</feature>